<dbReference type="AlphaFoldDB" id="A0A4Q9LKF7"/>
<dbReference type="EMBL" id="PITI01000223">
    <property type="protein sequence ID" value="TBU07811.1"/>
    <property type="molecule type" value="Genomic_DNA"/>
</dbReference>
<reference evidence="1 2" key="1">
    <citation type="submission" date="2017-12" db="EMBL/GenBank/DDBJ databases">
        <authorList>
            <person name="Pombert J.-F."/>
            <person name="Haag K.L."/>
            <person name="Ebert D."/>
        </authorList>
    </citation>
    <scope>NUCLEOTIDE SEQUENCE [LARGE SCALE GENOMIC DNA]</scope>
    <source>
        <strain evidence="1">BE-OM-2</strain>
    </source>
</reference>
<comment type="caution">
    <text evidence="1">The sequence shown here is derived from an EMBL/GenBank/DDBJ whole genome shotgun (WGS) entry which is preliminary data.</text>
</comment>
<evidence type="ECO:0000313" key="2">
    <source>
        <dbReference type="Proteomes" id="UP000291404"/>
    </source>
</evidence>
<evidence type="ECO:0000313" key="1">
    <source>
        <dbReference type="EMBL" id="TBU07811.1"/>
    </source>
</evidence>
<gene>
    <name evidence="1" type="ORF">CWI36_0223p0010</name>
</gene>
<proteinExistence type="predicted"/>
<keyword evidence="2" id="KW-1185">Reference proteome</keyword>
<name>A0A4Q9LKF7_9MICR</name>
<accession>A0A4Q9LKF7</accession>
<dbReference type="Proteomes" id="UP000291404">
    <property type="component" value="Unassembled WGS sequence"/>
</dbReference>
<sequence>MQLNNDSDLEVHFLLEQHDLFCDKKYAKYCFSAIENFRIEIHGVIYNIWGFTFELPIDAIKATHDFSEAILTDSLKFPRLLMQNNCFNSFKKLSDLRNSSNVRNRSRTEESRTKVVLLFINGCLELFREQQISSICKLFQV</sequence>
<dbReference type="VEuPathDB" id="MicrosporidiaDB:CWI36_0223p0010"/>
<organism evidence="1 2">
    <name type="scientific">Hamiltosporidium magnivora</name>
    <dbReference type="NCBI Taxonomy" id="148818"/>
    <lineage>
        <taxon>Eukaryota</taxon>
        <taxon>Fungi</taxon>
        <taxon>Fungi incertae sedis</taxon>
        <taxon>Microsporidia</taxon>
        <taxon>Dubosqiidae</taxon>
        <taxon>Hamiltosporidium</taxon>
    </lineage>
</organism>
<protein>
    <submittedName>
        <fullName evidence="1">Uncharacterized protein</fullName>
    </submittedName>
</protein>